<feature type="transmembrane region" description="Helical" evidence="6">
    <location>
        <begin position="382"/>
        <end position="412"/>
    </location>
</feature>
<feature type="transmembrane region" description="Helical" evidence="6">
    <location>
        <begin position="54"/>
        <end position="74"/>
    </location>
</feature>
<evidence type="ECO:0000256" key="2">
    <source>
        <dbReference type="ARBA" id="ARBA00022448"/>
    </source>
</evidence>
<comment type="caution">
    <text evidence="7">The sequence shown here is derived from an EMBL/GenBank/DDBJ whole genome shotgun (WGS) entry which is preliminary data.</text>
</comment>
<feature type="transmembrane region" description="Helical" evidence="6">
    <location>
        <begin position="192"/>
        <end position="212"/>
    </location>
</feature>
<keyword evidence="5 6" id="KW-0472">Membrane</keyword>
<feature type="transmembrane region" description="Helical" evidence="6">
    <location>
        <begin position="159"/>
        <end position="180"/>
    </location>
</feature>
<dbReference type="Pfam" id="PF07690">
    <property type="entry name" value="MFS_1"/>
    <property type="match status" value="1"/>
</dbReference>
<evidence type="ECO:0000256" key="6">
    <source>
        <dbReference type="SAM" id="Phobius"/>
    </source>
</evidence>
<dbReference type="PANTHER" id="PTHR19432:SF26">
    <property type="entry name" value="MAJOR FACILITATOR SUPERFAMILY (MFS) PROFILE DOMAIN-CONTAINING PROTEIN"/>
    <property type="match status" value="1"/>
</dbReference>
<evidence type="ECO:0000256" key="5">
    <source>
        <dbReference type="ARBA" id="ARBA00023136"/>
    </source>
</evidence>
<evidence type="ECO:0000256" key="1">
    <source>
        <dbReference type="ARBA" id="ARBA00004141"/>
    </source>
</evidence>
<evidence type="ECO:0000256" key="3">
    <source>
        <dbReference type="ARBA" id="ARBA00022692"/>
    </source>
</evidence>
<feature type="transmembrane region" description="Helical" evidence="6">
    <location>
        <begin position="292"/>
        <end position="312"/>
    </location>
</feature>
<keyword evidence="8" id="KW-1185">Reference proteome</keyword>
<keyword evidence="4 6" id="KW-1133">Transmembrane helix</keyword>
<name>A0ABR2IQ91_9EUKA</name>
<keyword evidence="3 6" id="KW-0812">Transmembrane</keyword>
<dbReference type="EMBL" id="JAPFFF010000015">
    <property type="protein sequence ID" value="KAK8867119.1"/>
    <property type="molecule type" value="Genomic_DNA"/>
</dbReference>
<feature type="transmembrane region" description="Helical" evidence="6">
    <location>
        <begin position="123"/>
        <end position="139"/>
    </location>
</feature>
<reference evidence="7 8" key="1">
    <citation type="submission" date="2024-04" db="EMBL/GenBank/DDBJ databases">
        <title>Tritrichomonas musculus Genome.</title>
        <authorList>
            <person name="Alves-Ferreira E."/>
            <person name="Grigg M."/>
            <person name="Lorenzi H."/>
            <person name="Galac M."/>
        </authorList>
    </citation>
    <scope>NUCLEOTIDE SEQUENCE [LARGE SCALE GENOMIC DNA]</scope>
    <source>
        <strain evidence="7 8">EAF2021</strain>
    </source>
</reference>
<evidence type="ECO:0000313" key="8">
    <source>
        <dbReference type="Proteomes" id="UP001470230"/>
    </source>
</evidence>
<feature type="transmembrane region" description="Helical" evidence="6">
    <location>
        <begin position="418"/>
        <end position="438"/>
    </location>
</feature>
<dbReference type="Proteomes" id="UP001470230">
    <property type="component" value="Unassembled WGS sequence"/>
</dbReference>
<gene>
    <name evidence="7" type="ORF">M9Y10_010091</name>
</gene>
<organism evidence="7 8">
    <name type="scientific">Tritrichomonas musculus</name>
    <dbReference type="NCBI Taxonomy" id="1915356"/>
    <lineage>
        <taxon>Eukaryota</taxon>
        <taxon>Metamonada</taxon>
        <taxon>Parabasalia</taxon>
        <taxon>Tritrichomonadida</taxon>
        <taxon>Tritrichomonadidae</taxon>
        <taxon>Tritrichomonas</taxon>
    </lineage>
</organism>
<dbReference type="Gene3D" id="1.20.1250.20">
    <property type="entry name" value="MFS general substrate transporter like domains"/>
    <property type="match status" value="2"/>
</dbReference>
<protein>
    <recommendedName>
        <fullName evidence="9">Major facilitator superfamily transporter</fullName>
    </recommendedName>
</protein>
<evidence type="ECO:0000256" key="4">
    <source>
        <dbReference type="ARBA" id="ARBA00022989"/>
    </source>
</evidence>
<feature type="transmembrane region" description="Helical" evidence="6">
    <location>
        <begin position="242"/>
        <end position="259"/>
    </location>
</feature>
<feature type="transmembrane region" description="Helical" evidence="6">
    <location>
        <begin position="12"/>
        <end position="34"/>
    </location>
</feature>
<evidence type="ECO:0000313" key="7">
    <source>
        <dbReference type="EMBL" id="KAK8867119.1"/>
    </source>
</evidence>
<keyword evidence="2" id="KW-0813">Transport</keyword>
<proteinExistence type="predicted"/>
<dbReference type="SUPFAM" id="SSF103473">
    <property type="entry name" value="MFS general substrate transporter"/>
    <property type="match status" value="1"/>
</dbReference>
<evidence type="ECO:0008006" key="9">
    <source>
        <dbReference type="Google" id="ProtNLM"/>
    </source>
</evidence>
<sequence length="443" mass="49811">MVDLPLHLRDQLSFIHILGIASANLAPSILWMITPSFFGPISSRLHVSQFWKSVLLFLCSFSGFIVCPIVGIYSDNSTFKWGRRRIYIVSALFLMIFGLILLINCDEIGIYFNPLNPIPTQQFIFFISYLILVTAGNVMQTPARSICTDVTPLSQQNLMANICSVFGGLGGLLIDILGGLKLHKYTNLNQEQFILLTSTILCVLSILITIIVTPEEPLLVKSHKIHLFDLLYDAFVKMSKPMISSLPSFVLATLAYFQYSFQFSHFIAKDIFHGDNSDMTRTDLVKKYNDGISWAMFCGAMKYASQFFYGFVCHRFSEVFGFKLTSFFGYFLMSIGLFLFFFVNSRYVYLFIPVLLGIGYGTCMSVPYAIAAINAKMRNQEVGVYFGILILFSVIGEQCSNFGIGVGLGHIFPDNPRMMIAVSSIFGVLAAFSSFWIVENKIE</sequence>
<feature type="transmembrane region" description="Helical" evidence="6">
    <location>
        <begin position="324"/>
        <end position="343"/>
    </location>
</feature>
<dbReference type="InterPro" id="IPR011701">
    <property type="entry name" value="MFS"/>
</dbReference>
<dbReference type="InterPro" id="IPR036259">
    <property type="entry name" value="MFS_trans_sf"/>
</dbReference>
<dbReference type="PANTHER" id="PTHR19432">
    <property type="entry name" value="SUGAR TRANSPORTER"/>
    <property type="match status" value="1"/>
</dbReference>
<comment type="subcellular location">
    <subcellularLocation>
        <location evidence="1">Membrane</location>
        <topology evidence="1">Multi-pass membrane protein</topology>
    </subcellularLocation>
</comment>
<accession>A0ABR2IQ91</accession>
<feature type="transmembrane region" description="Helical" evidence="6">
    <location>
        <begin position="86"/>
        <end position="103"/>
    </location>
</feature>
<feature type="transmembrane region" description="Helical" evidence="6">
    <location>
        <begin position="349"/>
        <end position="370"/>
    </location>
</feature>